<accession>A0A448WAN7</accession>
<evidence type="ECO:0000256" key="1">
    <source>
        <dbReference type="SAM" id="Coils"/>
    </source>
</evidence>
<name>A0A448WAN7_9PLAT</name>
<sequence length="330" mass="36211">MGQIPSAEGALPDDPTRVYDSDAGEAGLPAGYDSFSEALASRQRRLRRLRRRARRLARIEAQLRQKKVITQSVARHRQRLLAAEKAAEEDARRGGGGASAVGHRPPGRLHGNPRFGLVDREDISTAADSEDGDTLSCRTRPDPEETGSLDTDSGHGPEIERAAQPAAGLEWLVHRYHLDADFGDQASQVETGLVWARLNDSHHVGRQSEAGLDGGQLLGDWKTEMAKSEIDSLENDVDVGLKDEAFSDLSADGEADDDEEKEGEGFGDAEEAERGLAREGERREEAARRQWADGDSYAWRLLRLCVVQLACQEVEKLPDLIEFSPDGQQL</sequence>
<proteinExistence type="predicted"/>
<comment type="caution">
    <text evidence="3">The sequence shown here is derived from an EMBL/GenBank/DDBJ whole genome shotgun (WGS) entry which is preliminary data.</text>
</comment>
<dbReference type="Proteomes" id="UP000784294">
    <property type="component" value="Unassembled WGS sequence"/>
</dbReference>
<dbReference type="EMBL" id="CAAALY010001058">
    <property type="protein sequence ID" value="VEL07131.1"/>
    <property type="molecule type" value="Genomic_DNA"/>
</dbReference>
<keyword evidence="1" id="KW-0175">Coiled coil</keyword>
<gene>
    <name evidence="3" type="ORF">PXEA_LOCUS571</name>
</gene>
<organism evidence="3 4">
    <name type="scientific">Protopolystoma xenopodis</name>
    <dbReference type="NCBI Taxonomy" id="117903"/>
    <lineage>
        <taxon>Eukaryota</taxon>
        <taxon>Metazoa</taxon>
        <taxon>Spiralia</taxon>
        <taxon>Lophotrochozoa</taxon>
        <taxon>Platyhelminthes</taxon>
        <taxon>Monogenea</taxon>
        <taxon>Polyopisthocotylea</taxon>
        <taxon>Polystomatidea</taxon>
        <taxon>Polystomatidae</taxon>
        <taxon>Protopolystoma</taxon>
    </lineage>
</organism>
<dbReference type="AlphaFoldDB" id="A0A448WAN7"/>
<reference evidence="3" key="1">
    <citation type="submission" date="2018-11" db="EMBL/GenBank/DDBJ databases">
        <authorList>
            <consortium name="Pathogen Informatics"/>
        </authorList>
    </citation>
    <scope>NUCLEOTIDE SEQUENCE</scope>
</reference>
<evidence type="ECO:0000313" key="4">
    <source>
        <dbReference type="Proteomes" id="UP000784294"/>
    </source>
</evidence>
<feature type="region of interest" description="Disordered" evidence="2">
    <location>
        <begin position="85"/>
        <end position="158"/>
    </location>
</feature>
<feature type="coiled-coil region" evidence="1">
    <location>
        <begin position="39"/>
        <end position="66"/>
    </location>
</feature>
<protein>
    <submittedName>
        <fullName evidence="3">Uncharacterized protein</fullName>
    </submittedName>
</protein>
<feature type="region of interest" description="Disordered" evidence="2">
    <location>
        <begin position="248"/>
        <end position="289"/>
    </location>
</feature>
<feature type="region of interest" description="Disordered" evidence="2">
    <location>
        <begin position="1"/>
        <end position="31"/>
    </location>
</feature>
<evidence type="ECO:0000313" key="3">
    <source>
        <dbReference type="EMBL" id="VEL07131.1"/>
    </source>
</evidence>
<feature type="compositionally biased region" description="Basic and acidic residues" evidence="2">
    <location>
        <begin position="272"/>
        <end position="289"/>
    </location>
</feature>
<feature type="compositionally biased region" description="Acidic residues" evidence="2">
    <location>
        <begin position="251"/>
        <end position="271"/>
    </location>
</feature>
<evidence type="ECO:0000256" key="2">
    <source>
        <dbReference type="SAM" id="MobiDB-lite"/>
    </source>
</evidence>
<keyword evidence="4" id="KW-1185">Reference proteome</keyword>